<evidence type="ECO:0000313" key="6">
    <source>
        <dbReference type="RefSeq" id="XP_021571735.1"/>
    </source>
</evidence>
<dbReference type="GO" id="GO:0030036">
    <property type="term" value="P:actin cytoskeleton organization"/>
    <property type="evidence" value="ECO:0007669"/>
    <property type="project" value="TreeGrafter"/>
</dbReference>
<gene>
    <name evidence="6" type="primary">LOC110596285</name>
</gene>
<dbReference type="InterPro" id="IPR042276">
    <property type="entry name" value="CapZ_alpha/beta_2"/>
</dbReference>
<dbReference type="SUPFAM" id="SSF90096">
    <property type="entry name" value="Subunits of heterodimeric actin filament capping protein Capz"/>
    <property type="match status" value="1"/>
</dbReference>
<dbReference type="InterPro" id="IPR037282">
    <property type="entry name" value="CapZ_alpha/beta"/>
</dbReference>
<dbReference type="AlphaFoldDB" id="A0A3Q0EBU3"/>
<comment type="function">
    <text evidence="4">F-actin-capping proteins bind in a Ca(2+)-independent manner to the fast growing ends of actin filaments (barbed end) thereby blocking the exchange of subunits at these ends. Unlike other capping proteins (such as gelsolin and severin), these proteins do not sever actin filaments.</text>
</comment>
<reference evidence="6" key="1">
    <citation type="submission" date="2025-08" db="UniProtKB">
        <authorList>
            <consortium name="RefSeq"/>
        </authorList>
    </citation>
    <scope>IDENTIFICATION</scope>
</reference>
<dbReference type="FunFam" id="3.90.1150.210:FF:000002">
    <property type="entry name" value="F-actin-capping protein subunit alpha"/>
    <property type="match status" value="1"/>
</dbReference>
<dbReference type="GeneID" id="110596285"/>
<dbReference type="Gene3D" id="3.90.1150.210">
    <property type="entry name" value="F-actin capping protein, beta subunit"/>
    <property type="match status" value="1"/>
</dbReference>
<protein>
    <recommendedName>
        <fullName evidence="4">F-actin-capping protein subunit alpha</fullName>
    </recommendedName>
</protein>
<dbReference type="RefSeq" id="XP_021571735.1">
    <property type="nucleotide sequence ID" value="XM_021716060.1"/>
</dbReference>
<comment type="similarity">
    <text evidence="1 4">Belongs to the F-actin-capping protein alpha subunit family.</text>
</comment>
<accession>A0A3Q0EBU3</accession>
<evidence type="ECO:0000256" key="3">
    <source>
        <dbReference type="ARBA" id="ARBA00023203"/>
    </source>
</evidence>
<dbReference type="KEGG" id="csyr:110596285"/>
<dbReference type="GO" id="GO:0008290">
    <property type="term" value="C:F-actin capping protein complex"/>
    <property type="evidence" value="ECO:0007669"/>
    <property type="project" value="UniProtKB-UniRule"/>
</dbReference>
<evidence type="ECO:0000256" key="2">
    <source>
        <dbReference type="ARBA" id="ARBA00022467"/>
    </source>
</evidence>
<dbReference type="OrthoDB" id="340550at2759"/>
<dbReference type="GO" id="GO:0051016">
    <property type="term" value="P:barbed-end actin filament capping"/>
    <property type="evidence" value="ECO:0007669"/>
    <property type="project" value="UniProtKB-UniRule"/>
</dbReference>
<dbReference type="Pfam" id="PF01267">
    <property type="entry name" value="F-actin_cap_A"/>
    <property type="match status" value="1"/>
</dbReference>
<dbReference type="STRING" id="1868482.ENSTSYP00000032383"/>
<name>A0A3Q0EBU3_CARSF</name>
<evidence type="ECO:0000256" key="1">
    <source>
        <dbReference type="ARBA" id="ARBA00010479"/>
    </source>
</evidence>
<keyword evidence="5" id="KW-1185">Reference proteome</keyword>
<dbReference type="InterPro" id="IPR042489">
    <property type="entry name" value="CapZ_alpha_1"/>
</dbReference>
<dbReference type="Gene3D" id="3.30.1140.60">
    <property type="entry name" value="F-actin capping protein, alpha subunit"/>
    <property type="match status" value="1"/>
</dbReference>
<dbReference type="PANTHER" id="PTHR10653">
    <property type="entry name" value="F-ACTIN-CAPPING PROTEIN SUBUNIT ALPHA"/>
    <property type="match status" value="1"/>
</dbReference>
<dbReference type="InterPro" id="IPR002189">
    <property type="entry name" value="CapZ_alpha"/>
</dbReference>
<sequence>MKLSFHVYVQRRQQVVTKIVPHSEKVLTAAKFITHAPPGEFNEVFDDVQLLFSNDNLLREGAAHAFVQYKMDQFMPVKLEGNKDQVLITEHSDLGSSRFLDPRNKIFFKFDHLWKEAGDPLSEDIVGGLRSWQESFDSTLRAYMKDHYSNGFSNVYAKTIDGQQTIIACIESHQFQPKNFWNGCWRSEWKFTITPHTAQVAGVLKIQVHYYEVGSVQLASYKDVQDSITVSNEVQTAKEFIKITENAENECQTAICENYQTMSDTTFKALCRQLPVTRMKIGWTKILSYKTDKGCLKVECKILQYVDRKGFNV</sequence>
<comment type="subunit">
    <text evidence="4">Heterodimer of an alpha and a beta subunit.</text>
</comment>
<proteinExistence type="inferred from homology"/>
<dbReference type="Proteomes" id="UP000189704">
    <property type="component" value="Unplaced"/>
</dbReference>
<keyword evidence="2 4" id="KW-0117">Actin capping</keyword>
<evidence type="ECO:0000313" key="5">
    <source>
        <dbReference type="Proteomes" id="UP000189704"/>
    </source>
</evidence>
<dbReference type="PANTHER" id="PTHR10653:SF5">
    <property type="entry name" value="F-ACTIN-CAPPING PROTEIN SUBUNIT ALPHA-1"/>
    <property type="match status" value="1"/>
</dbReference>
<dbReference type="GO" id="GO:0051015">
    <property type="term" value="F:actin filament binding"/>
    <property type="evidence" value="ECO:0007669"/>
    <property type="project" value="TreeGrafter"/>
</dbReference>
<organism evidence="5 6">
    <name type="scientific">Carlito syrichta</name>
    <name type="common">Philippine tarsier</name>
    <name type="synonym">Tarsius syrichta</name>
    <dbReference type="NCBI Taxonomy" id="1868482"/>
    <lineage>
        <taxon>Eukaryota</taxon>
        <taxon>Metazoa</taxon>
        <taxon>Chordata</taxon>
        <taxon>Craniata</taxon>
        <taxon>Vertebrata</taxon>
        <taxon>Euteleostomi</taxon>
        <taxon>Mammalia</taxon>
        <taxon>Eutheria</taxon>
        <taxon>Euarchontoglires</taxon>
        <taxon>Primates</taxon>
        <taxon>Haplorrhini</taxon>
        <taxon>Tarsiiformes</taxon>
        <taxon>Tarsiidae</taxon>
        <taxon>Carlito</taxon>
    </lineage>
</organism>
<dbReference type="PRINTS" id="PR00191">
    <property type="entry name" value="FACTINCAPA"/>
</dbReference>
<dbReference type="GO" id="GO:0030863">
    <property type="term" value="C:cortical cytoskeleton"/>
    <property type="evidence" value="ECO:0007669"/>
    <property type="project" value="TreeGrafter"/>
</dbReference>
<evidence type="ECO:0000256" key="4">
    <source>
        <dbReference type="RuleBase" id="RU365077"/>
    </source>
</evidence>
<keyword evidence="3 4" id="KW-0009">Actin-binding</keyword>